<dbReference type="PATRIC" id="fig|1306953.7.peg.430"/>
<dbReference type="RefSeq" id="WP_050600057.1">
    <property type="nucleotide sequence ID" value="NZ_JYNE01000022.1"/>
</dbReference>
<dbReference type="Proteomes" id="UP000037446">
    <property type="component" value="Unassembled WGS sequence"/>
</dbReference>
<dbReference type="STRING" id="1306953.J121_425"/>
<evidence type="ECO:0000313" key="1">
    <source>
        <dbReference type="EMBL" id="KNH02641.1"/>
    </source>
</evidence>
<accession>A0A0L1KFG9</accession>
<proteinExistence type="predicted"/>
<reference evidence="1" key="1">
    <citation type="submission" date="2015-02" db="EMBL/GenBank/DDBJ databases">
        <authorList>
            <person name="Chooi Y.-H."/>
        </authorList>
    </citation>
    <scope>NUCLEOTIDE SEQUENCE [LARGE SCALE GENOMIC DNA]</scope>
    <source>
        <strain evidence="1">LAMA 915</strain>
    </source>
</reference>
<dbReference type="EMBL" id="JYNE01000022">
    <property type="protein sequence ID" value="KNH02641.1"/>
    <property type="molecule type" value="Genomic_DNA"/>
</dbReference>
<organism evidence="1 2">
    <name type="scientific">Qipengyuania citrea LAMA 915</name>
    <dbReference type="NCBI Taxonomy" id="1306953"/>
    <lineage>
        <taxon>Bacteria</taxon>
        <taxon>Pseudomonadati</taxon>
        <taxon>Pseudomonadota</taxon>
        <taxon>Alphaproteobacteria</taxon>
        <taxon>Sphingomonadales</taxon>
        <taxon>Erythrobacteraceae</taxon>
        <taxon>Qipengyuania</taxon>
    </lineage>
</organism>
<comment type="caution">
    <text evidence="1">The sequence shown here is derived from an EMBL/GenBank/DDBJ whole genome shotgun (WGS) entry which is preliminary data.</text>
</comment>
<dbReference type="AlphaFoldDB" id="A0A0L1KFG9"/>
<name>A0A0L1KFG9_9SPHN</name>
<protein>
    <submittedName>
        <fullName evidence="1">Uncharacterized protein</fullName>
    </submittedName>
</protein>
<sequence>MMHTPIGTIPRFEIGRATDMRLRSESDIEVTNVAVRTDDRATFHGVIRTRESLILAAAKISAAACAMEVVHHAQAAQEAIASRCPPELAIANLEACAAFAIGLLTDLKGQAR</sequence>
<gene>
    <name evidence="1" type="ORF">J121_425</name>
</gene>
<evidence type="ECO:0000313" key="2">
    <source>
        <dbReference type="Proteomes" id="UP000037446"/>
    </source>
</evidence>